<evidence type="ECO:0000259" key="1">
    <source>
        <dbReference type="Pfam" id="PF07244"/>
    </source>
</evidence>
<sequence length="274" mass="32239">MFSNVSITAERFEEKKVYLKISLTQRPRISELRYHGVKKSEREELEKRLGLVVGSQITPNLIDRAKTLIKRYFDDKGFKNADVDIVQKDDTSKENQIIIDVNIDKKEKIKVHQITIEGNNVMKDSKLKKVMKKTNEKGKLVNLFRTKKFVEENYEADKQLIIDKYNEWGYRDARIVVDSVSSYDDKTVNVYLKIEEGEKYYLRNITWVGNTLYPSEQLNQILRMMKGDVYNQKLLEERTNTDDDAIGNMYYNNGYLFYSLEPVEINVENDSIDL</sequence>
<proteinExistence type="predicted"/>
<comment type="caution">
    <text evidence="2">The sequence shown here is derived from an EMBL/GenBank/DDBJ whole genome shotgun (WGS) entry which is preliminary data.</text>
</comment>
<dbReference type="AlphaFoldDB" id="A0A5J4PMV7"/>
<organism evidence="2">
    <name type="scientific">termite gut metagenome</name>
    <dbReference type="NCBI Taxonomy" id="433724"/>
    <lineage>
        <taxon>unclassified sequences</taxon>
        <taxon>metagenomes</taxon>
        <taxon>organismal metagenomes</taxon>
    </lineage>
</organism>
<dbReference type="GO" id="GO:0019867">
    <property type="term" value="C:outer membrane"/>
    <property type="evidence" value="ECO:0007669"/>
    <property type="project" value="InterPro"/>
</dbReference>
<feature type="domain" description="POTRA" evidence="1">
    <location>
        <begin position="27"/>
        <end position="105"/>
    </location>
</feature>
<accession>A0A5J4PMV7</accession>
<dbReference type="EMBL" id="SNRY01007798">
    <property type="protein sequence ID" value="KAA6309733.1"/>
    <property type="molecule type" value="Genomic_DNA"/>
</dbReference>
<feature type="domain" description="POTRA" evidence="1">
    <location>
        <begin position="200"/>
        <end position="272"/>
    </location>
</feature>
<name>A0A5J4PMV7_9ZZZZ</name>
<reference evidence="2" key="1">
    <citation type="submission" date="2019-03" db="EMBL/GenBank/DDBJ databases">
        <title>Single cell metagenomics reveals metabolic interactions within the superorganism composed of flagellate Streblomastix strix and complex community of Bacteroidetes bacteria on its surface.</title>
        <authorList>
            <person name="Treitli S.C."/>
            <person name="Kolisko M."/>
            <person name="Husnik F."/>
            <person name="Keeling P."/>
            <person name="Hampl V."/>
        </authorList>
    </citation>
    <scope>NUCLEOTIDE SEQUENCE</scope>
    <source>
        <strain evidence="2">STM</strain>
    </source>
</reference>
<protein>
    <submittedName>
        <fullName evidence="2">Outer membrane protein assembly factor BamA</fullName>
    </submittedName>
</protein>
<dbReference type="Gene3D" id="3.10.20.310">
    <property type="entry name" value="membrane protein fhac"/>
    <property type="match status" value="3"/>
</dbReference>
<dbReference type="Pfam" id="PF07244">
    <property type="entry name" value="POTRA"/>
    <property type="match status" value="3"/>
</dbReference>
<feature type="domain" description="POTRA" evidence="1">
    <location>
        <begin position="110"/>
        <end position="197"/>
    </location>
</feature>
<feature type="non-terminal residue" evidence="2">
    <location>
        <position position="274"/>
    </location>
</feature>
<gene>
    <name evidence="2" type="ORF">EZS27_038836</name>
</gene>
<evidence type="ECO:0000313" key="2">
    <source>
        <dbReference type="EMBL" id="KAA6309733.1"/>
    </source>
</evidence>
<dbReference type="InterPro" id="IPR010827">
    <property type="entry name" value="BamA/TamA_POTRA"/>
</dbReference>